<dbReference type="Gene3D" id="3.40.50.2300">
    <property type="match status" value="2"/>
</dbReference>
<dbReference type="CDD" id="cd01392">
    <property type="entry name" value="HTH_LacI"/>
    <property type="match status" value="1"/>
</dbReference>
<keyword evidence="7" id="KW-1185">Reference proteome</keyword>
<dbReference type="InterPro" id="IPR028082">
    <property type="entry name" value="Peripla_BP_I"/>
</dbReference>
<feature type="domain" description="HTH lacI-type" evidence="5">
    <location>
        <begin position="4"/>
        <end position="59"/>
    </location>
</feature>
<evidence type="ECO:0000256" key="4">
    <source>
        <dbReference type="ARBA" id="ARBA00023163"/>
    </source>
</evidence>
<organism evidence="6 7">
    <name type="scientific">Cytobacillus mangrovibacter</name>
    <dbReference type="NCBI Taxonomy" id="3299024"/>
    <lineage>
        <taxon>Bacteria</taxon>
        <taxon>Bacillati</taxon>
        <taxon>Bacillota</taxon>
        <taxon>Bacilli</taxon>
        <taxon>Bacillales</taxon>
        <taxon>Bacillaceae</taxon>
        <taxon>Cytobacillus</taxon>
    </lineage>
</organism>
<sequence>MKKITITDVAQHANVSKSTVSQFLNGRYDYMGSNTKKRIEASIKELGFQANFVARSLKMKQTSTIGVIVANILHTFSTQIIRAIEDACNKNNFHIIVCNADDDPGKEKDYINMLRAKQVDGLIIFPTGGNFDLYAEMEKQKFPLVFIDRIVEGLTVDTVLLDNKHAMELAVNHLTERGHERIGIITTSLIRNVTPRVERIAGFVNAMNKNGLAVDNEWVKGLELSVIQKGLANMLSLKNPPTAIIAGNDLSMMEILHYTVKNNINIPDDLALISVDELAFADIFTPSLSNISQPAFEMGKTAAMILLKRILESSEGKTGIIKFEGKLIARNST</sequence>
<evidence type="ECO:0000313" key="7">
    <source>
        <dbReference type="Proteomes" id="UP001601058"/>
    </source>
</evidence>
<dbReference type="Proteomes" id="UP001601058">
    <property type="component" value="Unassembled WGS sequence"/>
</dbReference>
<dbReference type="PANTHER" id="PTHR30146">
    <property type="entry name" value="LACI-RELATED TRANSCRIPTIONAL REPRESSOR"/>
    <property type="match status" value="1"/>
</dbReference>
<proteinExistence type="predicted"/>
<evidence type="ECO:0000256" key="2">
    <source>
        <dbReference type="ARBA" id="ARBA00023015"/>
    </source>
</evidence>
<dbReference type="InterPro" id="IPR010982">
    <property type="entry name" value="Lambda_DNA-bd_dom_sf"/>
</dbReference>
<dbReference type="Pfam" id="PF00356">
    <property type="entry name" value="LacI"/>
    <property type="match status" value="1"/>
</dbReference>
<dbReference type="InterPro" id="IPR001761">
    <property type="entry name" value="Peripla_BP/Lac1_sug-bd_dom"/>
</dbReference>
<dbReference type="Pfam" id="PF00532">
    <property type="entry name" value="Peripla_BP_1"/>
    <property type="match status" value="1"/>
</dbReference>
<keyword evidence="2" id="KW-0805">Transcription regulation</keyword>
<keyword evidence="3" id="KW-0238">DNA-binding</keyword>
<dbReference type="PANTHER" id="PTHR30146:SF148">
    <property type="entry name" value="HTH-TYPE TRANSCRIPTIONAL REPRESSOR PURR-RELATED"/>
    <property type="match status" value="1"/>
</dbReference>
<dbReference type="InterPro" id="IPR000843">
    <property type="entry name" value="HTH_LacI"/>
</dbReference>
<accession>A0ABW6K4B6</accession>
<evidence type="ECO:0000256" key="3">
    <source>
        <dbReference type="ARBA" id="ARBA00023125"/>
    </source>
</evidence>
<dbReference type="SUPFAM" id="SSF47413">
    <property type="entry name" value="lambda repressor-like DNA-binding domains"/>
    <property type="match status" value="1"/>
</dbReference>
<dbReference type="RefSeq" id="WP_389222824.1">
    <property type="nucleotide sequence ID" value="NZ_JBIACJ010000014.1"/>
</dbReference>
<dbReference type="PROSITE" id="PS00356">
    <property type="entry name" value="HTH_LACI_1"/>
    <property type="match status" value="1"/>
</dbReference>
<dbReference type="PROSITE" id="PS50932">
    <property type="entry name" value="HTH_LACI_2"/>
    <property type="match status" value="1"/>
</dbReference>
<evidence type="ECO:0000256" key="1">
    <source>
        <dbReference type="ARBA" id="ARBA00022491"/>
    </source>
</evidence>
<name>A0ABW6K4B6_9BACI</name>
<dbReference type="SMART" id="SM00354">
    <property type="entry name" value="HTH_LACI"/>
    <property type="match status" value="1"/>
</dbReference>
<dbReference type="CDD" id="cd19977">
    <property type="entry name" value="PBP1_EndR-like"/>
    <property type="match status" value="1"/>
</dbReference>
<protein>
    <submittedName>
        <fullName evidence="6">Substrate-binding domain-containing protein</fullName>
    </submittedName>
</protein>
<comment type="caution">
    <text evidence="6">The sequence shown here is derived from an EMBL/GenBank/DDBJ whole genome shotgun (WGS) entry which is preliminary data.</text>
</comment>
<reference evidence="6 7" key="1">
    <citation type="submission" date="2024-08" db="EMBL/GenBank/DDBJ databases">
        <title>Two novel Cytobacillus novel species.</title>
        <authorList>
            <person name="Liu G."/>
        </authorList>
    </citation>
    <scope>NUCLEOTIDE SEQUENCE [LARGE SCALE GENOMIC DNA]</scope>
    <source>
        <strain evidence="6 7">FJAT-53684</strain>
    </source>
</reference>
<dbReference type="EMBL" id="JBIACJ010000014">
    <property type="protein sequence ID" value="MFE8698437.1"/>
    <property type="molecule type" value="Genomic_DNA"/>
</dbReference>
<dbReference type="SUPFAM" id="SSF53822">
    <property type="entry name" value="Periplasmic binding protein-like I"/>
    <property type="match status" value="1"/>
</dbReference>
<evidence type="ECO:0000313" key="6">
    <source>
        <dbReference type="EMBL" id="MFE8698437.1"/>
    </source>
</evidence>
<dbReference type="Gene3D" id="1.10.260.40">
    <property type="entry name" value="lambda repressor-like DNA-binding domains"/>
    <property type="match status" value="1"/>
</dbReference>
<evidence type="ECO:0000259" key="5">
    <source>
        <dbReference type="PROSITE" id="PS50932"/>
    </source>
</evidence>
<keyword evidence="4" id="KW-0804">Transcription</keyword>
<keyword evidence="1" id="KW-0678">Repressor</keyword>
<gene>
    <name evidence="6" type="ORF">ACFYKT_19195</name>
</gene>